<reference evidence="1 2" key="1">
    <citation type="submission" date="2016-10" db="EMBL/GenBank/DDBJ databases">
        <authorList>
            <person name="de Groot N.N."/>
        </authorList>
    </citation>
    <scope>NUCLEOTIDE SEQUENCE [LARGE SCALE GENOMIC DNA]</scope>
    <source>
        <strain evidence="1 2">DSM 28286</strain>
    </source>
</reference>
<evidence type="ECO:0000313" key="2">
    <source>
        <dbReference type="Proteomes" id="UP000199031"/>
    </source>
</evidence>
<dbReference type="Proteomes" id="UP000199031">
    <property type="component" value="Unassembled WGS sequence"/>
</dbReference>
<keyword evidence="2" id="KW-1185">Reference proteome</keyword>
<organism evidence="1 2">
    <name type="scientific">Parafilimonas terrae</name>
    <dbReference type="NCBI Taxonomy" id="1465490"/>
    <lineage>
        <taxon>Bacteria</taxon>
        <taxon>Pseudomonadati</taxon>
        <taxon>Bacteroidota</taxon>
        <taxon>Chitinophagia</taxon>
        <taxon>Chitinophagales</taxon>
        <taxon>Chitinophagaceae</taxon>
        <taxon>Parafilimonas</taxon>
    </lineage>
</organism>
<dbReference type="AlphaFoldDB" id="A0A1I5VJJ9"/>
<protein>
    <submittedName>
        <fullName evidence="1">Uncharacterized protein</fullName>
    </submittedName>
</protein>
<sequence length="357" mass="39545">MQTEMKKLALLAELVLHKNTLVPVTQKELLHTLHQLEAALVKQPFSNTSPLAVKNSLLHTSGVLAGLVYNLGNHACSNYCGKPGVIITKAAALQKKIDDTLEWYCYHHHLNLLPLKVLAKSLLEAEMHLKKNPQLAALHTVIKPEIIVLRNNKILPYHRWLWWSQFLTALLENPAMDAGSLENILVCLNFNTPGFINRLCTNLQQAIDNCEAQAEKTKLVAAELSKYSLMATPVHAYLPAEKPVKQVMLTLLRQHAFYLNHAPAAGGAGKQQPSSKLSTTLSVPQLALFIRLLTDACIISETNQSALLKNVAAIVSTTKTASISPESLRVNYYTPGLAAKNIIKDHLINMISLLRRY</sequence>
<proteinExistence type="predicted"/>
<accession>A0A1I5VJJ9</accession>
<evidence type="ECO:0000313" key="1">
    <source>
        <dbReference type="EMBL" id="SFQ07685.1"/>
    </source>
</evidence>
<dbReference type="EMBL" id="FOXQ01000005">
    <property type="protein sequence ID" value="SFQ07685.1"/>
    <property type="molecule type" value="Genomic_DNA"/>
</dbReference>
<name>A0A1I5VJJ9_9BACT</name>
<gene>
    <name evidence="1" type="ORF">SAMN05444277_10528</name>
</gene>